<proteinExistence type="inferred from homology"/>
<dbReference type="InterPro" id="IPR003544">
    <property type="entry name" value="Cyt_c_biogenesis_CcmB"/>
</dbReference>
<reference evidence="14 15" key="1">
    <citation type="submission" date="2019-02" db="EMBL/GenBank/DDBJ databases">
        <title>Prokaryotic population dynamics and viral predation in marine succession experiment using metagenomics: the confinement effect.</title>
        <authorList>
            <person name="Haro-Moreno J.M."/>
            <person name="Rodriguez-Valera F."/>
            <person name="Lopez-Perez M."/>
        </authorList>
    </citation>
    <scope>NUCLEOTIDE SEQUENCE [LARGE SCALE GENOMIC DNA]</scope>
    <source>
        <strain evidence="14">MED-G157</strain>
    </source>
</reference>
<dbReference type="Pfam" id="PF03379">
    <property type="entry name" value="CcmB"/>
    <property type="match status" value="1"/>
</dbReference>
<protein>
    <recommendedName>
        <fullName evidence="4 12">Heme exporter protein B</fullName>
    </recommendedName>
</protein>
<dbReference type="PRINTS" id="PR01414">
    <property type="entry name" value="CCMBBIOGNSIS"/>
</dbReference>
<comment type="function">
    <text evidence="1 12">Required for the export of heme to the periplasm for the biogenesis of c-type cytochromes.</text>
</comment>
<evidence type="ECO:0000256" key="1">
    <source>
        <dbReference type="ARBA" id="ARBA00002442"/>
    </source>
</evidence>
<feature type="transmembrane region" description="Helical" evidence="13">
    <location>
        <begin position="157"/>
        <end position="178"/>
    </location>
</feature>
<dbReference type="GO" id="GO:1903607">
    <property type="term" value="P:cytochrome c biosynthetic process"/>
    <property type="evidence" value="ECO:0007669"/>
    <property type="project" value="TreeGrafter"/>
</dbReference>
<sequence length="219" mass="23481">MLETIRRDLLLHFRKPADILNPLAFFVLIISLFPFGVGPSASILSEISAGVIWVAALLTTLFSIDMMFKSDYEDGTLEQIVLGKESLLLVVYGKVFAQWLVGGLMITLMSPLFGMMFYVNNDGIFATALALMLATPTMTLLGSIGAALTLGLNKGGVLISILVLPLYLPVLILGVAMIDSAIVGDDYVGHVFWLAAILVVSTGFAPLATELGIRISLSE</sequence>
<evidence type="ECO:0000256" key="6">
    <source>
        <dbReference type="ARBA" id="ARBA00022475"/>
    </source>
</evidence>
<accession>A0A520S0P3</accession>
<dbReference type="PIRSF" id="PIRSF002764">
    <property type="entry name" value="CcmB"/>
    <property type="match status" value="1"/>
</dbReference>
<keyword evidence="5 12" id="KW-0813">Transport</keyword>
<dbReference type="Proteomes" id="UP000316199">
    <property type="component" value="Unassembled WGS sequence"/>
</dbReference>
<dbReference type="GO" id="GO:0015232">
    <property type="term" value="F:heme transmembrane transporter activity"/>
    <property type="evidence" value="ECO:0007669"/>
    <property type="project" value="InterPro"/>
</dbReference>
<evidence type="ECO:0000256" key="3">
    <source>
        <dbReference type="ARBA" id="ARBA00010544"/>
    </source>
</evidence>
<dbReference type="GO" id="GO:0017004">
    <property type="term" value="P:cytochrome complex assembly"/>
    <property type="evidence" value="ECO:0007669"/>
    <property type="project" value="UniProtKB-KW"/>
</dbReference>
<evidence type="ECO:0000256" key="5">
    <source>
        <dbReference type="ARBA" id="ARBA00022448"/>
    </source>
</evidence>
<evidence type="ECO:0000256" key="11">
    <source>
        <dbReference type="ARBA" id="ARBA00023136"/>
    </source>
</evidence>
<dbReference type="GO" id="GO:0005886">
    <property type="term" value="C:plasma membrane"/>
    <property type="evidence" value="ECO:0007669"/>
    <property type="project" value="UniProtKB-SubCell"/>
</dbReference>
<feature type="transmembrane region" description="Helical" evidence="13">
    <location>
        <begin position="190"/>
        <end position="213"/>
    </location>
</feature>
<feature type="transmembrane region" description="Helical" evidence="13">
    <location>
        <begin position="47"/>
        <end position="68"/>
    </location>
</feature>
<dbReference type="EMBL" id="SHAG01000019">
    <property type="protein sequence ID" value="RZO76034.1"/>
    <property type="molecule type" value="Genomic_DNA"/>
</dbReference>
<keyword evidence="8 13" id="KW-0812">Transmembrane</keyword>
<keyword evidence="9 12" id="KW-0201">Cytochrome c-type biogenesis</keyword>
<organism evidence="14 15">
    <name type="scientific">OM182 bacterium</name>
    <dbReference type="NCBI Taxonomy" id="2510334"/>
    <lineage>
        <taxon>Bacteria</taxon>
        <taxon>Pseudomonadati</taxon>
        <taxon>Pseudomonadota</taxon>
        <taxon>Gammaproteobacteria</taxon>
        <taxon>OMG group</taxon>
        <taxon>OM182 clade</taxon>
    </lineage>
</organism>
<keyword evidence="7 12" id="KW-0997">Cell inner membrane</keyword>
<feature type="transmembrane region" description="Helical" evidence="13">
    <location>
        <begin position="20"/>
        <end position="41"/>
    </location>
</feature>
<dbReference type="AlphaFoldDB" id="A0A520S0P3"/>
<feature type="transmembrane region" description="Helical" evidence="13">
    <location>
        <begin position="89"/>
        <end position="118"/>
    </location>
</feature>
<evidence type="ECO:0000256" key="9">
    <source>
        <dbReference type="ARBA" id="ARBA00022748"/>
    </source>
</evidence>
<evidence type="ECO:0000313" key="14">
    <source>
        <dbReference type="EMBL" id="RZO76034.1"/>
    </source>
</evidence>
<evidence type="ECO:0000256" key="10">
    <source>
        <dbReference type="ARBA" id="ARBA00022989"/>
    </source>
</evidence>
<evidence type="ECO:0000256" key="2">
    <source>
        <dbReference type="ARBA" id="ARBA00004429"/>
    </source>
</evidence>
<dbReference type="InterPro" id="IPR026031">
    <property type="entry name" value="Cyt_c_CcmB_bac"/>
</dbReference>
<gene>
    <name evidence="14" type="primary">ccmB</name>
    <name evidence="14" type="ORF">EVA68_05505</name>
</gene>
<evidence type="ECO:0000256" key="13">
    <source>
        <dbReference type="SAM" id="Phobius"/>
    </source>
</evidence>
<keyword evidence="11 12" id="KW-0472">Membrane</keyword>
<comment type="caution">
    <text evidence="14">The sequence shown here is derived from an EMBL/GenBank/DDBJ whole genome shotgun (WGS) entry which is preliminary data.</text>
</comment>
<dbReference type="NCBIfam" id="TIGR01190">
    <property type="entry name" value="ccmB"/>
    <property type="match status" value="1"/>
</dbReference>
<comment type="subcellular location">
    <subcellularLocation>
        <location evidence="2">Cell inner membrane</location>
        <topology evidence="2">Multi-pass membrane protein</topology>
    </subcellularLocation>
</comment>
<keyword evidence="10 13" id="KW-1133">Transmembrane helix</keyword>
<dbReference type="PANTHER" id="PTHR30070">
    <property type="entry name" value="HEME EXPORTER PROTEIN B"/>
    <property type="match status" value="1"/>
</dbReference>
<evidence type="ECO:0000313" key="15">
    <source>
        <dbReference type="Proteomes" id="UP000316199"/>
    </source>
</evidence>
<feature type="transmembrane region" description="Helical" evidence="13">
    <location>
        <begin position="124"/>
        <end position="150"/>
    </location>
</feature>
<evidence type="ECO:0000256" key="12">
    <source>
        <dbReference type="PIRNR" id="PIRNR002764"/>
    </source>
</evidence>
<evidence type="ECO:0000256" key="8">
    <source>
        <dbReference type="ARBA" id="ARBA00022692"/>
    </source>
</evidence>
<keyword evidence="6 12" id="KW-1003">Cell membrane</keyword>
<comment type="similarity">
    <text evidence="3 12">Belongs to the CcmB/CycW/HelB family.</text>
</comment>
<evidence type="ECO:0000256" key="7">
    <source>
        <dbReference type="ARBA" id="ARBA00022519"/>
    </source>
</evidence>
<dbReference type="PANTHER" id="PTHR30070:SF1">
    <property type="entry name" value="CYTOCHROME C BIOGENESIS B-RELATED"/>
    <property type="match status" value="1"/>
</dbReference>
<evidence type="ECO:0000256" key="4">
    <source>
        <dbReference type="ARBA" id="ARBA00016452"/>
    </source>
</evidence>
<name>A0A520S0P3_9GAMM</name>